<feature type="transmembrane region" description="Helical" evidence="1">
    <location>
        <begin position="21"/>
        <end position="47"/>
    </location>
</feature>
<keyword evidence="1" id="KW-0472">Membrane</keyword>
<organism evidence="2">
    <name type="scientific">marine sediment metagenome</name>
    <dbReference type="NCBI Taxonomy" id="412755"/>
    <lineage>
        <taxon>unclassified sequences</taxon>
        <taxon>metagenomes</taxon>
        <taxon>ecological metagenomes</taxon>
    </lineage>
</organism>
<feature type="transmembrane region" description="Helical" evidence="1">
    <location>
        <begin position="108"/>
        <end position="131"/>
    </location>
</feature>
<accession>A0A0F9PIG6</accession>
<evidence type="ECO:0000256" key="1">
    <source>
        <dbReference type="SAM" id="Phobius"/>
    </source>
</evidence>
<reference evidence="2" key="1">
    <citation type="journal article" date="2015" name="Nature">
        <title>Complex archaea that bridge the gap between prokaryotes and eukaryotes.</title>
        <authorList>
            <person name="Spang A."/>
            <person name="Saw J.H."/>
            <person name="Jorgensen S.L."/>
            <person name="Zaremba-Niedzwiedzka K."/>
            <person name="Martijn J."/>
            <person name="Lind A.E."/>
            <person name="van Eijk R."/>
            <person name="Schleper C."/>
            <person name="Guy L."/>
            <person name="Ettema T.J."/>
        </authorList>
    </citation>
    <scope>NUCLEOTIDE SEQUENCE</scope>
</reference>
<dbReference type="AlphaFoldDB" id="A0A0F9PIG6"/>
<feature type="transmembrane region" description="Helical" evidence="1">
    <location>
        <begin position="146"/>
        <end position="170"/>
    </location>
</feature>
<gene>
    <name evidence="2" type="ORF">LCGC14_0822090</name>
</gene>
<sequence>MVQNRSTDWAQKIPKITMIGGVLALLGVILPPIHILESGGMLFLWYWGFWFVSVGGDTETGMINKMFAPEYADKYMTIGIIASVLLIIAMIAMFISSNQAKLEKSKSIAAGTSIFGGILALVAPIAFYYYLEENLPNFWYGFDQSIGWYLPIVAGIIGILGGIALGYAYIQEKGRPIEIYQQQPLDLPTTGVQASDQTHQGGFCVNCGAKLVGTFCQECGTKTG</sequence>
<keyword evidence="1" id="KW-1133">Transmembrane helix</keyword>
<dbReference type="EMBL" id="LAZR01002313">
    <property type="protein sequence ID" value="KKN31630.1"/>
    <property type="molecule type" value="Genomic_DNA"/>
</dbReference>
<name>A0A0F9PIG6_9ZZZZ</name>
<protein>
    <submittedName>
        <fullName evidence="2">Uncharacterized protein</fullName>
    </submittedName>
</protein>
<evidence type="ECO:0000313" key="2">
    <source>
        <dbReference type="EMBL" id="KKN31630.1"/>
    </source>
</evidence>
<feature type="transmembrane region" description="Helical" evidence="1">
    <location>
        <begin position="75"/>
        <end position="96"/>
    </location>
</feature>
<keyword evidence="1" id="KW-0812">Transmembrane</keyword>
<comment type="caution">
    <text evidence="2">The sequence shown here is derived from an EMBL/GenBank/DDBJ whole genome shotgun (WGS) entry which is preliminary data.</text>
</comment>
<proteinExistence type="predicted"/>